<feature type="region of interest" description="Disordered" evidence="1">
    <location>
        <begin position="326"/>
        <end position="364"/>
    </location>
</feature>
<keyword evidence="3" id="KW-1185">Reference proteome</keyword>
<evidence type="ECO:0000256" key="1">
    <source>
        <dbReference type="SAM" id="MobiDB-lite"/>
    </source>
</evidence>
<reference evidence="2" key="1">
    <citation type="submission" date="2023-10" db="EMBL/GenBank/DDBJ databases">
        <authorList>
            <person name="Chen Y."/>
            <person name="Shah S."/>
            <person name="Dougan E. K."/>
            <person name="Thang M."/>
            <person name="Chan C."/>
        </authorList>
    </citation>
    <scope>NUCLEOTIDE SEQUENCE [LARGE SCALE GENOMIC DNA]</scope>
</reference>
<dbReference type="Proteomes" id="UP001189429">
    <property type="component" value="Unassembled WGS sequence"/>
</dbReference>
<evidence type="ECO:0000313" key="3">
    <source>
        <dbReference type="Proteomes" id="UP001189429"/>
    </source>
</evidence>
<organism evidence="2 3">
    <name type="scientific">Prorocentrum cordatum</name>
    <dbReference type="NCBI Taxonomy" id="2364126"/>
    <lineage>
        <taxon>Eukaryota</taxon>
        <taxon>Sar</taxon>
        <taxon>Alveolata</taxon>
        <taxon>Dinophyceae</taxon>
        <taxon>Prorocentrales</taxon>
        <taxon>Prorocentraceae</taxon>
        <taxon>Prorocentrum</taxon>
    </lineage>
</organism>
<name>A0ABN9R3P3_9DINO</name>
<feature type="compositionally biased region" description="Basic and acidic residues" evidence="1">
    <location>
        <begin position="353"/>
        <end position="364"/>
    </location>
</feature>
<dbReference type="EMBL" id="CAUYUJ010005261">
    <property type="protein sequence ID" value="CAK0812973.1"/>
    <property type="molecule type" value="Genomic_DNA"/>
</dbReference>
<proteinExistence type="predicted"/>
<accession>A0ABN9R3P3</accession>
<protein>
    <submittedName>
        <fullName evidence="2">Uncharacterized protein</fullName>
    </submittedName>
</protein>
<feature type="compositionally biased region" description="Low complexity" evidence="1">
    <location>
        <begin position="233"/>
        <end position="243"/>
    </location>
</feature>
<sequence>MASAAVPAVPPAGRCAPYGFHSAGPAAAVSHPSGGRARSKKAALGSFAAATGPARKRVSAACEHLAALRHMAGAKVHEQVDQTVWSIMQQSIARAIEYDMRLCPWQLLEEHAARLETECWHPLELLMGASMDSHAQEQASLPGWFGGLSLALPSKLRAAAAFPHCCGGPTEELSALPWRWGGRRPAVPQMPQPLPRRLRACGWLSSPSGRERPRLSRLRPAIAAWRGLGCRTSQPRQSSPSRAGQRRALRPSRLAGARCPVAMARRLLGRRPARASNDGRVARSIDAPRATELHAFMLEHCQICILSSGGEGTSIFWSTVPARPPLRTPSAQWALAPRSRLGGEDDPCGDPLDSTRRQSDLSPE</sequence>
<evidence type="ECO:0000313" key="2">
    <source>
        <dbReference type="EMBL" id="CAK0812973.1"/>
    </source>
</evidence>
<gene>
    <name evidence="2" type="ORF">PCOR1329_LOCUS17071</name>
</gene>
<comment type="caution">
    <text evidence="2">The sequence shown here is derived from an EMBL/GenBank/DDBJ whole genome shotgun (WGS) entry which is preliminary data.</text>
</comment>
<feature type="region of interest" description="Disordered" evidence="1">
    <location>
        <begin position="229"/>
        <end position="250"/>
    </location>
</feature>